<proteinExistence type="predicted"/>
<dbReference type="AlphaFoldDB" id="F5RJ97"/>
<dbReference type="HOGENOM" id="CLU_080398_1_0_9"/>
<accession>F5RJ97</accession>
<evidence type="ECO:0000313" key="3">
    <source>
        <dbReference type="Proteomes" id="UP000004067"/>
    </source>
</evidence>
<dbReference type="PROSITE" id="PS50234">
    <property type="entry name" value="VWFA"/>
    <property type="match status" value="1"/>
</dbReference>
<dbReference type="SUPFAM" id="SSF53300">
    <property type="entry name" value="vWA-like"/>
    <property type="match status" value="1"/>
</dbReference>
<dbReference type="STRING" id="888060.HMPREF9081_0332"/>
<dbReference type="OrthoDB" id="9790144at2"/>
<gene>
    <name evidence="2" type="ORF">HMPREF9081_0332</name>
</gene>
<organism evidence="2 3">
    <name type="scientific">Centipeda periodontii DSM 2778</name>
    <dbReference type="NCBI Taxonomy" id="888060"/>
    <lineage>
        <taxon>Bacteria</taxon>
        <taxon>Bacillati</taxon>
        <taxon>Bacillota</taxon>
        <taxon>Negativicutes</taxon>
        <taxon>Selenomonadales</taxon>
        <taxon>Selenomonadaceae</taxon>
        <taxon>Centipeda</taxon>
    </lineage>
</organism>
<comment type="caution">
    <text evidence="2">The sequence shown here is derived from an EMBL/GenBank/DDBJ whole genome shotgun (WGS) entry which is preliminary data.</text>
</comment>
<dbReference type="Proteomes" id="UP000004067">
    <property type="component" value="Unassembled WGS sequence"/>
</dbReference>
<dbReference type="RefSeq" id="WP_006305163.1">
    <property type="nucleotide sequence ID" value="NZ_GL892076.1"/>
</dbReference>
<protein>
    <recommendedName>
        <fullName evidence="1">VWFA domain-containing protein</fullName>
    </recommendedName>
</protein>
<name>F5RJ97_9FIRM</name>
<dbReference type="InterPro" id="IPR036465">
    <property type="entry name" value="vWFA_dom_sf"/>
</dbReference>
<sequence>MAEAKTNGQTELVFILDRSGSMSGLESDTIGGFNGMIAQHKGDGGDVLVSTVLFDHEDEVIHDRVRIAEVPTLTDKEYYTRGSTALLDAMGGAIHHIRNVHKYARPEDRPARTMFIITTDGMENASMRYTADQVRAMVKKQEKEAGWEFVFLGANIDAVQVAGGLGIRAENAVEFACDAAGVRENFASLSRMTCAFAHTGIIGAGWKTKIGEHLAKHKSGRS</sequence>
<evidence type="ECO:0000313" key="2">
    <source>
        <dbReference type="EMBL" id="EGK62083.1"/>
    </source>
</evidence>
<evidence type="ECO:0000259" key="1">
    <source>
        <dbReference type="PROSITE" id="PS50234"/>
    </source>
</evidence>
<dbReference type="EMBL" id="AFHQ01000007">
    <property type="protein sequence ID" value="EGK62083.1"/>
    <property type="molecule type" value="Genomic_DNA"/>
</dbReference>
<keyword evidence="3" id="KW-1185">Reference proteome</keyword>
<reference evidence="2 3" key="1">
    <citation type="submission" date="2011-04" db="EMBL/GenBank/DDBJ databases">
        <authorList>
            <person name="Muzny D."/>
            <person name="Qin X."/>
            <person name="Deng J."/>
            <person name="Jiang H."/>
            <person name="Liu Y."/>
            <person name="Qu J."/>
            <person name="Song X.-Z."/>
            <person name="Zhang L."/>
            <person name="Thornton R."/>
            <person name="Coyle M."/>
            <person name="Francisco L."/>
            <person name="Jackson L."/>
            <person name="Javaid M."/>
            <person name="Korchina V."/>
            <person name="Kovar C."/>
            <person name="Mata R."/>
            <person name="Mathew T."/>
            <person name="Ngo R."/>
            <person name="Nguyen L."/>
            <person name="Nguyen N."/>
            <person name="Okwuonu G."/>
            <person name="Ongeri F."/>
            <person name="Pham C."/>
            <person name="Simmons D."/>
            <person name="Wilczek-Boney K."/>
            <person name="Hale W."/>
            <person name="Jakkamsetti A."/>
            <person name="Pham P."/>
            <person name="Ruth R."/>
            <person name="San Lucas F."/>
            <person name="Warren J."/>
            <person name="Zhang J."/>
            <person name="Zhao Z."/>
            <person name="Zhou C."/>
            <person name="Zhu D."/>
            <person name="Lee S."/>
            <person name="Bess C."/>
            <person name="Blankenburg K."/>
            <person name="Forbes L."/>
            <person name="Fu Q."/>
            <person name="Gubbala S."/>
            <person name="Hirani K."/>
            <person name="Jayaseelan J.C."/>
            <person name="Lara F."/>
            <person name="Munidasa M."/>
            <person name="Palculict T."/>
            <person name="Patil S."/>
            <person name="Pu L.-L."/>
            <person name="Saada N."/>
            <person name="Tang L."/>
            <person name="Weissenberger G."/>
            <person name="Zhu Y."/>
            <person name="Hemphill L."/>
            <person name="Shang Y."/>
            <person name="Youmans B."/>
            <person name="Ayvaz T."/>
            <person name="Ross M."/>
            <person name="Santibanez J."/>
            <person name="Aqrawi P."/>
            <person name="Gross S."/>
            <person name="Joshi V."/>
            <person name="Fowler G."/>
            <person name="Nazareth L."/>
            <person name="Reid J."/>
            <person name="Worley K."/>
            <person name="Petrosino J."/>
            <person name="Highlander S."/>
            <person name="Gibbs R."/>
        </authorList>
    </citation>
    <scope>NUCLEOTIDE SEQUENCE [LARGE SCALE GENOMIC DNA]</scope>
    <source>
        <strain evidence="2 3">DSM 2778</strain>
    </source>
</reference>
<dbReference type="eggNOG" id="COG2304">
    <property type="taxonomic scope" value="Bacteria"/>
</dbReference>
<dbReference type="CDD" id="cd00198">
    <property type="entry name" value="vWFA"/>
    <property type="match status" value="1"/>
</dbReference>
<dbReference type="Gene3D" id="3.40.50.410">
    <property type="entry name" value="von Willebrand factor, type A domain"/>
    <property type="match status" value="1"/>
</dbReference>
<dbReference type="InterPro" id="IPR002035">
    <property type="entry name" value="VWF_A"/>
</dbReference>
<feature type="domain" description="VWFA" evidence="1">
    <location>
        <begin position="11"/>
        <end position="153"/>
    </location>
</feature>